<dbReference type="Proteomes" id="UP000188246">
    <property type="component" value="Chromosome"/>
</dbReference>
<dbReference type="GO" id="GO:0009088">
    <property type="term" value="P:threonine biosynthetic process"/>
    <property type="evidence" value="ECO:0007669"/>
    <property type="project" value="UniProtKB-UniRule"/>
</dbReference>
<evidence type="ECO:0000313" key="17">
    <source>
        <dbReference type="Proteomes" id="UP000188246"/>
    </source>
</evidence>
<evidence type="ECO:0000313" key="16">
    <source>
        <dbReference type="EMBL" id="AQP52975.1"/>
    </source>
</evidence>
<dbReference type="EC" id="2.7.1.39" evidence="3 13"/>
<dbReference type="Pfam" id="PF08544">
    <property type="entry name" value="GHMP_kinases_C"/>
    <property type="match status" value="1"/>
</dbReference>
<evidence type="ECO:0000256" key="1">
    <source>
        <dbReference type="ARBA" id="ARBA00005015"/>
    </source>
</evidence>
<evidence type="ECO:0000256" key="10">
    <source>
        <dbReference type="ARBA" id="ARBA00022840"/>
    </source>
</evidence>
<feature type="domain" description="GHMP kinase N-terminal" evidence="14">
    <location>
        <begin position="54"/>
        <end position="131"/>
    </location>
</feature>
<dbReference type="InterPro" id="IPR000870">
    <property type="entry name" value="Homoserine_kinase"/>
</dbReference>
<dbReference type="EMBL" id="CP019609">
    <property type="protein sequence ID" value="AQP52975.1"/>
    <property type="molecule type" value="Genomic_DNA"/>
</dbReference>
<keyword evidence="5 13" id="KW-0028">Amino-acid biosynthesis</keyword>
<dbReference type="Pfam" id="PF00288">
    <property type="entry name" value="GHMP_kinases_N"/>
    <property type="match status" value="1"/>
</dbReference>
<comment type="similarity">
    <text evidence="2 13">Belongs to the GHMP kinase family. Homoserine kinase subfamily.</text>
</comment>
<dbReference type="UniPathway" id="UPA00050">
    <property type="reaction ID" value="UER00064"/>
</dbReference>
<dbReference type="InterPro" id="IPR036554">
    <property type="entry name" value="GHMP_kinase_C_sf"/>
</dbReference>
<dbReference type="InterPro" id="IPR013750">
    <property type="entry name" value="GHMP_kinase_C_dom"/>
</dbReference>
<evidence type="ECO:0000256" key="13">
    <source>
        <dbReference type="HAMAP-Rule" id="MF_00384"/>
    </source>
</evidence>
<feature type="domain" description="GHMP kinase C-terminal" evidence="15">
    <location>
        <begin position="192"/>
        <end position="267"/>
    </location>
</feature>
<keyword evidence="8 13" id="KW-0547">Nucleotide-binding</keyword>
<proteinExistence type="inferred from homology"/>
<evidence type="ECO:0000259" key="15">
    <source>
        <dbReference type="Pfam" id="PF08544"/>
    </source>
</evidence>
<keyword evidence="6 13" id="KW-0808">Transferase</keyword>
<dbReference type="KEGG" id="vpi:BW732_01210"/>
<evidence type="ECO:0000256" key="9">
    <source>
        <dbReference type="ARBA" id="ARBA00022777"/>
    </source>
</evidence>
<dbReference type="InterPro" id="IPR006204">
    <property type="entry name" value="GHMP_kinase_N_dom"/>
</dbReference>
<evidence type="ECO:0000256" key="4">
    <source>
        <dbReference type="ARBA" id="ARBA00017858"/>
    </source>
</evidence>
<keyword evidence="10 13" id="KW-0067">ATP-binding</keyword>
<comment type="pathway">
    <text evidence="1 13">Amino-acid biosynthesis; L-threonine biosynthesis; L-threonine from L-aspartate: step 4/5.</text>
</comment>
<keyword evidence="7 13" id="KW-0791">Threonine biosynthesis</keyword>
<dbReference type="InterPro" id="IPR006203">
    <property type="entry name" value="GHMP_knse_ATP-bd_CS"/>
</dbReference>
<name>A0A1Q2D3T6_9ENTE</name>
<dbReference type="PANTHER" id="PTHR20861">
    <property type="entry name" value="HOMOSERINE/4-DIPHOSPHOCYTIDYL-2-C-METHYL-D-ERYTHRITOL KINASE"/>
    <property type="match status" value="1"/>
</dbReference>
<accession>A0A1Q2D3T6</accession>
<evidence type="ECO:0000256" key="8">
    <source>
        <dbReference type="ARBA" id="ARBA00022741"/>
    </source>
</evidence>
<sequence>MKIIVPATTANLGSGFDSFGLALDMFLEVTVCGPADEWFIEHQIPGLPHNATNLIIQTVCDVAPGTPPHRLKMMSQIPTARGLGSSSAAIVAGIEIANQLNQWQLSNQDKLTLAATIEGHPDNVAPAIYGGFTVSGSVAEGYFATTHHFTEVDLIAVIPPYKLLTKASRQVLPVDLSFKQAVAASSIANGLLTAFLTNNIELMTKLLECDRWHEPYRLLLVPELEKIRLAKVELGIYGAVLSGAGPTILVFAPKNQSHQVIQPLQSLLPDSQIKLCHVYQDGVNVQ</sequence>
<feature type="binding site" evidence="13">
    <location>
        <begin position="78"/>
        <end position="88"/>
    </location>
    <ligand>
        <name>ATP</name>
        <dbReference type="ChEBI" id="CHEBI:30616"/>
    </ligand>
</feature>
<evidence type="ECO:0000256" key="6">
    <source>
        <dbReference type="ARBA" id="ARBA00022679"/>
    </source>
</evidence>
<dbReference type="OrthoDB" id="9769912at2"/>
<evidence type="ECO:0000256" key="11">
    <source>
        <dbReference type="ARBA" id="ARBA00049375"/>
    </source>
</evidence>
<comment type="catalytic activity">
    <reaction evidence="11 13">
        <text>L-homoserine + ATP = O-phospho-L-homoserine + ADP + H(+)</text>
        <dbReference type="Rhea" id="RHEA:13985"/>
        <dbReference type="ChEBI" id="CHEBI:15378"/>
        <dbReference type="ChEBI" id="CHEBI:30616"/>
        <dbReference type="ChEBI" id="CHEBI:57476"/>
        <dbReference type="ChEBI" id="CHEBI:57590"/>
        <dbReference type="ChEBI" id="CHEBI:456216"/>
        <dbReference type="EC" id="2.7.1.39"/>
    </reaction>
</comment>
<dbReference type="InterPro" id="IPR020568">
    <property type="entry name" value="Ribosomal_Su5_D2-typ_SF"/>
</dbReference>
<evidence type="ECO:0000256" key="3">
    <source>
        <dbReference type="ARBA" id="ARBA00012078"/>
    </source>
</evidence>
<evidence type="ECO:0000256" key="7">
    <source>
        <dbReference type="ARBA" id="ARBA00022697"/>
    </source>
</evidence>
<dbReference type="Gene3D" id="3.30.230.10">
    <property type="match status" value="1"/>
</dbReference>
<organism evidence="16 17">
    <name type="scientific">Vagococcus penaei</name>
    <dbReference type="NCBI Taxonomy" id="633807"/>
    <lineage>
        <taxon>Bacteria</taxon>
        <taxon>Bacillati</taxon>
        <taxon>Bacillota</taxon>
        <taxon>Bacilli</taxon>
        <taxon>Lactobacillales</taxon>
        <taxon>Enterococcaceae</taxon>
        <taxon>Vagococcus</taxon>
    </lineage>
</organism>
<dbReference type="RefSeq" id="WP_077275072.1">
    <property type="nucleotide sequence ID" value="NZ_CP019609.1"/>
</dbReference>
<dbReference type="GO" id="GO:0005524">
    <property type="term" value="F:ATP binding"/>
    <property type="evidence" value="ECO:0007669"/>
    <property type="project" value="UniProtKB-UniRule"/>
</dbReference>
<dbReference type="AlphaFoldDB" id="A0A1Q2D3T6"/>
<evidence type="ECO:0000256" key="2">
    <source>
        <dbReference type="ARBA" id="ARBA00007370"/>
    </source>
</evidence>
<keyword evidence="13" id="KW-0963">Cytoplasm</keyword>
<dbReference type="SUPFAM" id="SSF54211">
    <property type="entry name" value="Ribosomal protein S5 domain 2-like"/>
    <property type="match status" value="1"/>
</dbReference>
<dbReference type="STRING" id="633807.BW732_01210"/>
<dbReference type="SUPFAM" id="SSF55060">
    <property type="entry name" value="GHMP Kinase, C-terminal domain"/>
    <property type="match status" value="1"/>
</dbReference>
<dbReference type="GO" id="GO:0005737">
    <property type="term" value="C:cytoplasm"/>
    <property type="evidence" value="ECO:0007669"/>
    <property type="project" value="UniProtKB-SubCell"/>
</dbReference>
<dbReference type="PANTHER" id="PTHR20861:SF1">
    <property type="entry name" value="HOMOSERINE KINASE"/>
    <property type="match status" value="1"/>
</dbReference>
<dbReference type="PRINTS" id="PR00958">
    <property type="entry name" value="HOMSERKINASE"/>
</dbReference>
<protein>
    <recommendedName>
        <fullName evidence="4 13">Homoserine kinase</fullName>
        <shortName evidence="13">HK</shortName>
        <shortName evidence="13">HSK</shortName>
        <ecNumber evidence="3 13">2.7.1.39</ecNumber>
    </recommendedName>
</protein>
<dbReference type="PIRSF" id="PIRSF000676">
    <property type="entry name" value="Homoser_kin"/>
    <property type="match status" value="1"/>
</dbReference>
<dbReference type="NCBIfam" id="TIGR00191">
    <property type="entry name" value="thrB"/>
    <property type="match status" value="1"/>
</dbReference>
<comment type="subcellular location">
    <subcellularLocation>
        <location evidence="13">Cytoplasm</location>
    </subcellularLocation>
</comment>
<dbReference type="PROSITE" id="PS00627">
    <property type="entry name" value="GHMP_KINASES_ATP"/>
    <property type="match status" value="1"/>
</dbReference>
<keyword evidence="9 13" id="KW-0418">Kinase</keyword>
<dbReference type="Gene3D" id="3.30.70.890">
    <property type="entry name" value="GHMP kinase, C-terminal domain"/>
    <property type="match status" value="1"/>
</dbReference>
<reference evidence="16 17" key="1">
    <citation type="journal article" date="2010" name="Int. J. Syst. Evol. Microbiol.">
        <title>Vagococcus penaei sp. nov., isolated from spoilage microbiota of cooked shrimp (Penaeus vannamei).</title>
        <authorList>
            <person name="Jaffres E."/>
            <person name="Prevost H."/>
            <person name="Rossero A."/>
            <person name="Joffraud J.J."/>
            <person name="Dousset X."/>
        </authorList>
    </citation>
    <scope>NUCLEOTIDE SEQUENCE [LARGE SCALE GENOMIC DNA]</scope>
    <source>
        <strain evidence="16 17">CD276</strain>
    </source>
</reference>
<dbReference type="GO" id="GO:0004413">
    <property type="term" value="F:homoserine kinase activity"/>
    <property type="evidence" value="ECO:0007669"/>
    <property type="project" value="UniProtKB-UniRule"/>
</dbReference>
<keyword evidence="17" id="KW-1185">Reference proteome</keyword>
<evidence type="ECO:0000256" key="5">
    <source>
        <dbReference type="ARBA" id="ARBA00022605"/>
    </source>
</evidence>
<dbReference type="HAMAP" id="MF_00384">
    <property type="entry name" value="Homoser_kinase"/>
    <property type="match status" value="1"/>
</dbReference>
<dbReference type="InterPro" id="IPR014721">
    <property type="entry name" value="Ribsml_uS5_D2-typ_fold_subgr"/>
</dbReference>
<evidence type="ECO:0000259" key="14">
    <source>
        <dbReference type="Pfam" id="PF00288"/>
    </source>
</evidence>
<evidence type="ECO:0000256" key="12">
    <source>
        <dbReference type="ARBA" id="ARBA00049954"/>
    </source>
</evidence>
<gene>
    <name evidence="13" type="primary">thrB</name>
    <name evidence="16" type="ORF">BW732_01210</name>
</gene>
<comment type="function">
    <text evidence="12 13">Catalyzes the ATP-dependent phosphorylation of L-homoserine to L-homoserine phosphate.</text>
</comment>